<proteinExistence type="predicted"/>
<dbReference type="EMBL" id="JBHMBW010000004">
    <property type="protein sequence ID" value="MFB9622916.1"/>
    <property type="molecule type" value="Genomic_DNA"/>
</dbReference>
<dbReference type="RefSeq" id="WP_345002537.1">
    <property type="nucleotide sequence ID" value="NZ_BAAAXV010000011.1"/>
</dbReference>
<keyword evidence="2" id="KW-1185">Reference proteome</keyword>
<evidence type="ECO:0000313" key="2">
    <source>
        <dbReference type="Proteomes" id="UP001589532"/>
    </source>
</evidence>
<dbReference type="InterPro" id="IPR011990">
    <property type="entry name" value="TPR-like_helical_dom_sf"/>
</dbReference>
<dbReference type="SUPFAM" id="SSF48452">
    <property type="entry name" value="TPR-like"/>
    <property type="match status" value="1"/>
</dbReference>
<organism evidence="1 2">
    <name type="scientific">Nonomuraea helvata</name>
    <dbReference type="NCBI Taxonomy" id="37484"/>
    <lineage>
        <taxon>Bacteria</taxon>
        <taxon>Bacillati</taxon>
        <taxon>Actinomycetota</taxon>
        <taxon>Actinomycetes</taxon>
        <taxon>Streptosporangiales</taxon>
        <taxon>Streptosporangiaceae</taxon>
        <taxon>Nonomuraea</taxon>
    </lineage>
</organism>
<evidence type="ECO:0000313" key="1">
    <source>
        <dbReference type="EMBL" id="MFB9622916.1"/>
    </source>
</evidence>
<gene>
    <name evidence="1" type="ORF">ACFFSA_07465</name>
</gene>
<accession>A0ABV5RX38</accession>
<dbReference type="Gene3D" id="1.25.40.10">
    <property type="entry name" value="Tetratricopeptide repeat domain"/>
    <property type="match status" value="1"/>
</dbReference>
<sequence>MTRNSPDDATRRGTSDAEAIEGLLAYAQTGSRWGGAALRRARQAVARSRALATEFPEHTALLARSLRLTARLLLKRGKAVEALPMAQEAAALTRAMGGAPLVTSLMHLAEVYEALHRYSEAAATMAEADRISPPEAP</sequence>
<dbReference type="Proteomes" id="UP001589532">
    <property type="component" value="Unassembled WGS sequence"/>
</dbReference>
<reference evidence="1 2" key="1">
    <citation type="submission" date="2024-09" db="EMBL/GenBank/DDBJ databases">
        <authorList>
            <person name="Sun Q."/>
            <person name="Mori K."/>
        </authorList>
    </citation>
    <scope>NUCLEOTIDE SEQUENCE [LARGE SCALE GENOMIC DNA]</scope>
    <source>
        <strain evidence="1 2">JCM 3143</strain>
    </source>
</reference>
<protein>
    <recommendedName>
        <fullName evidence="3">Tetratricopeptide repeat protein</fullName>
    </recommendedName>
</protein>
<name>A0ABV5RX38_9ACTN</name>
<comment type="caution">
    <text evidence="1">The sequence shown here is derived from an EMBL/GenBank/DDBJ whole genome shotgun (WGS) entry which is preliminary data.</text>
</comment>
<evidence type="ECO:0008006" key="3">
    <source>
        <dbReference type="Google" id="ProtNLM"/>
    </source>
</evidence>